<dbReference type="RefSeq" id="WP_241446790.1">
    <property type="nucleotide sequence ID" value="NZ_JAKZHW010000001.1"/>
</dbReference>
<sequence>MEHSTGTLSFEASSPKLIVPADALVGVTGLVTVGVAQVGDYAKSRPVTLPFDLGS</sequence>
<name>A0ABS9VLX4_9SPHN</name>
<accession>A0ABS9VLX4</accession>
<organism evidence="1 2">
    <name type="scientific">Sphingomonas telluris</name>
    <dbReference type="NCBI Taxonomy" id="2907998"/>
    <lineage>
        <taxon>Bacteria</taxon>
        <taxon>Pseudomonadati</taxon>
        <taxon>Pseudomonadota</taxon>
        <taxon>Alphaproteobacteria</taxon>
        <taxon>Sphingomonadales</taxon>
        <taxon>Sphingomonadaceae</taxon>
        <taxon>Sphingomonas</taxon>
    </lineage>
</organism>
<gene>
    <name evidence="1" type="ORF">LZ016_07570</name>
</gene>
<proteinExistence type="predicted"/>
<evidence type="ECO:0000313" key="2">
    <source>
        <dbReference type="Proteomes" id="UP001203058"/>
    </source>
</evidence>
<protein>
    <submittedName>
        <fullName evidence="1">Uncharacterized protein</fullName>
    </submittedName>
</protein>
<keyword evidence="2" id="KW-1185">Reference proteome</keyword>
<comment type="caution">
    <text evidence="1">The sequence shown here is derived from an EMBL/GenBank/DDBJ whole genome shotgun (WGS) entry which is preliminary data.</text>
</comment>
<evidence type="ECO:0000313" key="1">
    <source>
        <dbReference type="EMBL" id="MCH8615956.1"/>
    </source>
</evidence>
<dbReference type="EMBL" id="JAKZHW010000001">
    <property type="protein sequence ID" value="MCH8615956.1"/>
    <property type="molecule type" value="Genomic_DNA"/>
</dbReference>
<dbReference type="Proteomes" id="UP001203058">
    <property type="component" value="Unassembled WGS sequence"/>
</dbReference>
<reference evidence="1 2" key="1">
    <citation type="submission" date="2022-03" db="EMBL/GenBank/DDBJ databases">
        <authorList>
            <person name="Jo J.-H."/>
            <person name="Im W.-T."/>
        </authorList>
    </citation>
    <scope>NUCLEOTIDE SEQUENCE [LARGE SCALE GENOMIC DNA]</scope>
    <source>
        <strain evidence="1 2">SM33</strain>
    </source>
</reference>